<gene>
    <name evidence="5" type="ORF">PATL70BA_2223</name>
</gene>
<name>A0A3P7PDH1_9FIRM</name>
<dbReference type="CDD" id="cd06267">
    <property type="entry name" value="PBP1_LacI_sugar_binding-like"/>
    <property type="match status" value="1"/>
</dbReference>
<evidence type="ECO:0000259" key="4">
    <source>
        <dbReference type="PROSITE" id="PS50932"/>
    </source>
</evidence>
<dbReference type="InterPro" id="IPR028082">
    <property type="entry name" value="Peripla_BP_I"/>
</dbReference>
<dbReference type="Proteomes" id="UP000279029">
    <property type="component" value="Chromosome"/>
</dbReference>
<dbReference type="RefSeq" id="WP_125137298.1">
    <property type="nucleotide sequence ID" value="NZ_LR130778.1"/>
</dbReference>
<keyword evidence="6" id="KW-1185">Reference proteome</keyword>
<sequence>MNIYDVAKLSNVSIATVSRVINNKPGVSAAARERVLKAIEETGFRPNQIAKSLTNNKTNILGIVMPGMNNYYSDRIDAINKVCKQRGYGLMITANYKDNNSTEEDIANFNLLYEKRVDGIIYFPTNVMQEHIDIIKHIRKKMPVVITDKEIRDLRLPCVIQDFVSPTQEVMDYFIKNQHKKIAFIKGSSYDQSNEARLEAYKVALEKAGLTYDEGLVAEGAYSVDSGYEAMLEIFTRCKDMPTAVFAANDHMAIGAMKALKDKGIKLPMEIEIIGYDDIEFAKYVTPSLSTVRVEQYVMGKLAATMLIDLIEGDLKDHHEMTMGFEIIHRESTKV</sequence>
<dbReference type="InterPro" id="IPR046335">
    <property type="entry name" value="LacI/GalR-like_sensor"/>
</dbReference>
<evidence type="ECO:0000256" key="1">
    <source>
        <dbReference type="ARBA" id="ARBA00023015"/>
    </source>
</evidence>
<dbReference type="SMART" id="SM00354">
    <property type="entry name" value="HTH_LACI"/>
    <property type="match status" value="1"/>
</dbReference>
<evidence type="ECO:0000256" key="2">
    <source>
        <dbReference type="ARBA" id="ARBA00023125"/>
    </source>
</evidence>
<evidence type="ECO:0000313" key="5">
    <source>
        <dbReference type="EMBL" id="VDN48113.1"/>
    </source>
</evidence>
<dbReference type="SUPFAM" id="SSF47413">
    <property type="entry name" value="lambda repressor-like DNA-binding domains"/>
    <property type="match status" value="1"/>
</dbReference>
<protein>
    <recommendedName>
        <fullName evidence="4">HTH lacI-type domain-containing protein</fullName>
    </recommendedName>
</protein>
<dbReference type="PANTHER" id="PTHR30146">
    <property type="entry name" value="LACI-RELATED TRANSCRIPTIONAL REPRESSOR"/>
    <property type="match status" value="1"/>
</dbReference>
<accession>A0A3P7PDH1</accession>
<reference evidence="5 6" key="1">
    <citation type="submission" date="2018-09" db="EMBL/GenBank/DDBJ databases">
        <authorList>
            <person name="Postec A."/>
        </authorList>
    </citation>
    <scope>NUCLEOTIDE SEQUENCE [LARGE SCALE GENOMIC DNA]</scope>
    <source>
        <strain evidence="5">70B-A</strain>
    </source>
</reference>
<dbReference type="InterPro" id="IPR000843">
    <property type="entry name" value="HTH_LacI"/>
</dbReference>
<dbReference type="GO" id="GO:0000976">
    <property type="term" value="F:transcription cis-regulatory region binding"/>
    <property type="evidence" value="ECO:0007669"/>
    <property type="project" value="TreeGrafter"/>
</dbReference>
<dbReference type="SUPFAM" id="SSF53822">
    <property type="entry name" value="Periplasmic binding protein-like I"/>
    <property type="match status" value="1"/>
</dbReference>
<keyword evidence="3" id="KW-0804">Transcription</keyword>
<evidence type="ECO:0000256" key="3">
    <source>
        <dbReference type="ARBA" id="ARBA00023163"/>
    </source>
</evidence>
<dbReference type="Gene3D" id="3.40.50.2300">
    <property type="match status" value="2"/>
</dbReference>
<dbReference type="AlphaFoldDB" id="A0A3P7PDH1"/>
<dbReference type="Gene3D" id="1.10.260.40">
    <property type="entry name" value="lambda repressor-like DNA-binding domains"/>
    <property type="match status" value="1"/>
</dbReference>
<dbReference type="PANTHER" id="PTHR30146:SF109">
    <property type="entry name" value="HTH-TYPE TRANSCRIPTIONAL REGULATOR GALS"/>
    <property type="match status" value="1"/>
</dbReference>
<dbReference type="Pfam" id="PF00356">
    <property type="entry name" value="LacI"/>
    <property type="match status" value="1"/>
</dbReference>
<dbReference type="InterPro" id="IPR010982">
    <property type="entry name" value="Lambda_DNA-bd_dom_sf"/>
</dbReference>
<evidence type="ECO:0000313" key="6">
    <source>
        <dbReference type="Proteomes" id="UP000279029"/>
    </source>
</evidence>
<proteinExistence type="predicted"/>
<dbReference type="KEGG" id="cbar:PATL70BA_2223"/>
<feature type="domain" description="HTH lacI-type" evidence="4">
    <location>
        <begin position="1"/>
        <end position="55"/>
    </location>
</feature>
<dbReference type="EMBL" id="LR130778">
    <property type="protein sequence ID" value="VDN48113.1"/>
    <property type="molecule type" value="Genomic_DNA"/>
</dbReference>
<dbReference type="GO" id="GO:0003700">
    <property type="term" value="F:DNA-binding transcription factor activity"/>
    <property type="evidence" value="ECO:0007669"/>
    <property type="project" value="TreeGrafter"/>
</dbReference>
<keyword evidence="2" id="KW-0238">DNA-binding</keyword>
<dbReference type="Pfam" id="PF13377">
    <property type="entry name" value="Peripla_BP_3"/>
    <property type="match status" value="1"/>
</dbReference>
<dbReference type="PROSITE" id="PS00356">
    <property type="entry name" value="HTH_LACI_1"/>
    <property type="match status" value="1"/>
</dbReference>
<organism evidence="5 6">
    <name type="scientific">Petrocella atlantisensis</name>
    <dbReference type="NCBI Taxonomy" id="2173034"/>
    <lineage>
        <taxon>Bacteria</taxon>
        <taxon>Bacillati</taxon>
        <taxon>Bacillota</taxon>
        <taxon>Clostridia</taxon>
        <taxon>Lachnospirales</taxon>
        <taxon>Vallitaleaceae</taxon>
        <taxon>Petrocella</taxon>
    </lineage>
</organism>
<dbReference type="PROSITE" id="PS50932">
    <property type="entry name" value="HTH_LACI_2"/>
    <property type="match status" value="1"/>
</dbReference>
<dbReference type="CDD" id="cd01392">
    <property type="entry name" value="HTH_LacI"/>
    <property type="match status" value="1"/>
</dbReference>
<dbReference type="OrthoDB" id="369222at2"/>
<keyword evidence="1" id="KW-0805">Transcription regulation</keyword>